<feature type="compositionally biased region" description="Basic and acidic residues" evidence="1">
    <location>
        <begin position="151"/>
        <end position="165"/>
    </location>
</feature>
<feature type="compositionally biased region" description="Basic and acidic residues" evidence="1">
    <location>
        <begin position="318"/>
        <end position="337"/>
    </location>
</feature>
<protein>
    <submittedName>
        <fullName evidence="3">Uncharacterized protein</fullName>
    </submittedName>
</protein>
<feature type="region of interest" description="Disordered" evidence="1">
    <location>
        <begin position="370"/>
        <end position="396"/>
    </location>
</feature>
<feature type="region of interest" description="Disordered" evidence="1">
    <location>
        <begin position="141"/>
        <end position="353"/>
    </location>
</feature>
<reference evidence="3 5" key="1">
    <citation type="submission" date="2019-07" db="EMBL/GenBank/DDBJ databases">
        <title>Venturia inaequalis Genome Resource.</title>
        <authorList>
            <person name="Lichtner F.J."/>
        </authorList>
    </citation>
    <scope>NUCLEOTIDE SEQUENCE [LARGE SCALE GENOMIC DNA]</scope>
    <source>
        <strain evidence="2 4">120213</strain>
        <strain evidence="3 5">DMI_063113</strain>
    </source>
</reference>
<feature type="compositionally biased region" description="Basic and acidic residues" evidence="1">
    <location>
        <begin position="214"/>
        <end position="234"/>
    </location>
</feature>
<feature type="compositionally biased region" description="Basic residues" evidence="1">
    <location>
        <begin position="297"/>
        <end position="312"/>
    </location>
</feature>
<feature type="compositionally biased region" description="Low complexity" evidence="1">
    <location>
        <begin position="235"/>
        <end position="246"/>
    </location>
</feature>
<sequence length="424" mass="47765">MKELLAQSWKRALGSENVQNCEANEMTSVIVGLARLYNPWRKEAVLRLNNGETPLSHSLTMYLTIPMPSSSRPTRGGPPFEPVPEDVDESEELVGFVGDGHRQERRSMLGYDTFRTRMYFCYLPAGDEFICNMELTTTSRETHQQAVNESSNDKSMERETTSQRNEKRKTIHRVPQDRTLSRNSPPKNNTKSNMGCGQSRAARGNRASSGGDESYPRDHRSSPYDHRSSPDNHRSSSQGHRSSSQGHELSPLDHRPSSCDHSSSHKRKSSSHNHKSSSHTQRLPSHGQASSSQPHRSSPHHQRSPSHGKKPSSHAAPKHPERAQRAPERVSRAKERATGPPQFDPMPFAPMPFDPTPPQFFPRPLTVTPRATLQNSNPRGDLFDITPIHRPHANGRYMPRLSAERRHVTINAPPKGKKKKDKKK</sequence>
<organism evidence="3 5">
    <name type="scientific">Venturia inaequalis</name>
    <name type="common">Apple scab fungus</name>
    <dbReference type="NCBI Taxonomy" id="5025"/>
    <lineage>
        <taxon>Eukaryota</taxon>
        <taxon>Fungi</taxon>
        <taxon>Dikarya</taxon>
        <taxon>Ascomycota</taxon>
        <taxon>Pezizomycotina</taxon>
        <taxon>Dothideomycetes</taxon>
        <taxon>Pleosporomycetidae</taxon>
        <taxon>Venturiales</taxon>
        <taxon>Venturiaceae</taxon>
        <taxon>Venturia</taxon>
    </lineage>
</organism>
<evidence type="ECO:0000313" key="2">
    <source>
        <dbReference type="EMBL" id="KAE9963458.1"/>
    </source>
</evidence>
<proteinExistence type="predicted"/>
<feature type="compositionally biased region" description="Polar residues" evidence="1">
    <location>
        <begin position="181"/>
        <end position="196"/>
    </location>
</feature>
<dbReference type="EMBL" id="WNWR01001035">
    <property type="protein sequence ID" value="KAE9966003.1"/>
    <property type="molecule type" value="Genomic_DNA"/>
</dbReference>
<feature type="compositionally biased region" description="Basic residues" evidence="1">
    <location>
        <begin position="264"/>
        <end position="277"/>
    </location>
</feature>
<accession>A0A8H3UAX8</accession>
<evidence type="ECO:0000256" key="1">
    <source>
        <dbReference type="SAM" id="MobiDB-lite"/>
    </source>
</evidence>
<feature type="compositionally biased region" description="Polar residues" evidence="1">
    <location>
        <begin position="280"/>
        <end position="289"/>
    </location>
</feature>
<dbReference type="EMBL" id="WNWS01000837">
    <property type="protein sequence ID" value="KAE9963458.1"/>
    <property type="molecule type" value="Genomic_DNA"/>
</dbReference>
<dbReference type="Proteomes" id="UP000490939">
    <property type="component" value="Unassembled WGS sequence"/>
</dbReference>
<name>A0A8H3UAX8_VENIN</name>
<feature type="compositionally biased region" description="Polar residues" evidence="1">
    <location>
        <begin position="141"/>
        <end position="150"/>
    </location>
</feature>
<gene>
    <name evidence="3" type="ORF">EG327_000260</name>
    <name evidence="2" type="ORF">EG328_011379</name>
</gene>
<evidence type="ECO:0000313" key="5">
    <source>
        <dbReference type="Proteomes" id="UP000490939"/>
    </source>
</evidence>
<dbReference type="Proteomes" id="UP000447873">
    <property type="component" value="Unassembled WGS sequence"/>
</dbReference>
<dbReference type="AlphaFoldDB" id="A0A8H3UAX8"/>
<comment type="caution">
    <text evidence="3">The sequence shown here is derived from an EMBL/GenBank/DDBJ whole genome shotgun (WGS) entry which is preliminary data.</text>
</comment>
<feature type="compositionally biased region" description="Pro residues" evidence="1">
    <location>
        <begin position="342"/>
        <end position="353"/>
    </location>
</feature>
<keyword evidence="5" id="KW-1185">Reference proteome</keyword>
<evidence type="ECO:0000313" key="3">
    <source>
        <dbReference type="EMBL" id="KAE9966003.1"/>
    </source>
</evidence>
<evidence type="ECO:0000313" key="4">
    <source>
        <dbReference type="Proteomes" id="UP000447873"/>
    </source>
</evidence>